<evidence type="ECO:0000256" key="2">
    <source>
        <dbReference type="ARBA" id="ARBA00022448"/>
    </source>
</evidence>
<keyword evidence="3" id="KW-1003">Cell membrane</keyword>
<reference evidence="11 12" key="1">
    <citation type="submission" date="2020-01" db="EMBL/GenBank/DDBJ databases">
        <title>Anaeroalcalibacter tamaniensis gen. nov., sp. nov., moderately halophilic strictly anaerobic fermenter bacterium from mud volcano of Taman peninsula.</title>
        <authorList>
            <person name="Frolova A."/>
            <person name="Merkel A.Y."/>
            <person name="Slobodkin A.I."/>
        </authorList>
    </citation>
    <scope>NUCLEOTIDE SEQUENCE [LARGE SCALE GENOMIC DNA]</scope>
    <source>
        <strain evidence="11 12">F-3ap</strain>
    </source>
</reference>
<dbReference type="PANTHER" id="PTHR43790">
    <property type="entry name" value="CARBOHYDRATE TRANSPORT ATP-BINDING PROTEIN MG119-RELATED"/>
    <property type="match status" value="1"/>
</dbReference>
<dbReference type="GO" id="GO:0016887">
    <property type="term" value="F:ATP hydrolysis activity"/>
    <property type="evidence" value="ECO:0007669"/>
    <property type="project" value="InterPro"/>
</dbReference>
<name>A0A7X5KP44_9FIRM</name>
<evidence type="ECO:0000256" key="5">
    <source>
        <dbReference type="ARBA" id="ARBA00022737"/>
    </source>
</evidence>
<gene>
    <name evidence="11" type="ORF">GXN74_07065</name>
</gene>
<dbReference type="InterPro" id="IPR003439">
    <property type="entry name" value="ABC_transporter-like_ATP-bd"/>
</dbReference>
<keyword evidence="9" id="KW-0472">Membrane</keyword>
<keyword evidence="2" id="KW-0813">Transport</keyword>
<dbReference type="FunFam" id="3.40.50.300:FF:000127">
    <property type="entry name" value="Ribose import ATP-binding protein RbsA"/>
    <property type="match status" value="1"/>
</dbReference>
<comment type="subcellular location">
    <subcellularLocation>
        <location evidence="1">Cell membrane</location>
        <topology evidence="1">Peripheral membrane protein</topology>
    </subcellularLocation>
</comment>
<keyword evidence="5" id="KW-0677">Repeat</keyword>
<dbReference type="CDD" id="cd03215">
    <property type="entry name" value="ABC_Carb_Monos_II"/>
    <property type="match status" value="1"/>
</dbReference>
<keyword evidence="6" id="KW-0547">Nucleotide-binding</keyword>
<dbReference type="InterPro" id="IPR050107">
    <property type="entry name" value="ABC_carbohydrate_import_ATPase"/>
</dbReference>
<evidence type="ECO:0000313" key="12">
    <source>
        <dbReference type="Proteomes" id="UP000461585"/>
    </source>
</evidence>
<dbReference type="Proteomes" id="UP000461585">
    <property type="component" value="Unassembled WGS sequence"/>
</dbReference>
<dbReference type="PROSITE" id="PS00211">
    <property type="entry name" value="ABC_TRANSPORTER_1"/>
    <property type="match status" value="1"/>
</dbReference>
<sequence>MTDFILEMKDICKVFPGVKALDQVSIQVGRGEIHAICGENGAGKSTLIKVLSGVYPAGTYDGEIVVDGKTQSFEGIEDAEKQGIICIHQELALVPELSVGENIFLGNQPNRLGVVKWDEIYYQTQLLLEKVGLAASVAGSEHPVVTPDDKIKNLGIGQQQLVEIAKALSKKTRLLILDEPTAALTEKEVDILLDILDALRKEGVTSIYISHKLDEVMRIADSVTVIRDGKSIGTSGIKELTKNKIISMMVGRELTNLFPRVEHTRGEVGFEVKNFSVDHPEIPGKKLIHNVSFKAYKGEILGVSGLMGAGRTELFSSIYGAFPAKSEGEVYIDGKRVDIKSPGDAIGHGLSLVTEDRKRYGLVLDMNIKENTTMSSLGRVSKNAILNESAEVHYTNEYVQYLKTKTPSVETRVRNLSGGNQQKVVLGKVLMTEPKVLVLDEPTRGIDVGAKYEIYKIMNMLVEEGVVVIMVSSDLEEVLGMSDRILVMGEGKVRGELAIDEANQEKIMMAATGGLQG</sequence>
<keyword evidence="8" id="KW-1278">Translocase</keyword>
<evidence type="ECO:0000256" key="9">
    <source>
        <dbReference type="ARBA" id="ARBA00023136"/>
    </source>
</evidence>
<organism evidence="11 12">
    <name type="scientific">Anaerotalea alkaliphila</name>
    <dbReference type="NCBI Taxonomy" id="2662126"/>
    <lineage>
        <taxon>Bacteria</taxon>
        <taxon>Bacillati</taxon>
        <taxon>Bacillota</taxon>
        <taxon>Clostridia</taxon>
        <taxon>Eubacteriales</taxon>
        <taxon>Anaerotalea</taxon>
    </lineage>
</organism>
<evidence type="ECO:0000256" key="1">
    <source>
        <dbReference type="ARBA" id="ARBA00004202"/>
    </source>
</evidence>
<keyword evidence="7 11" id="KW-0067">ATP-binding</keyword>
<feature type="domain" description="ABC transporter" evidence="10">
    <location>
        <begin position="6"/>
        <end position="253"/>
    </location>
</feature>
<accession>A0A7X5KP44</accession>
<dbReference type="Gene3D" id="3.40.50.300">
    <property type="entry name" value="P-loop containing nucleotide triphosphate hydrolases"/>
    <property type="match status" value="2"/>
</dbReference>
<dbReference type="GO" id="GO:0005524">
    <property type="term" value="F:ATP binding"/>
    <property type="evidence" value="ECO:0007669"/>
    <property type="project" value="UniProtKB-KW"/>
</dbReference>
<dbReference type="AlphaFoldDB" id="A0A7X5KP44"/>
<dbReference type="InterPro" id="IPR027417">
    <property type="entry name" value="P-loop_NTPase"/>
</dbReference>
<evidence type="ECO:0000259" key="10">
    <source>
        <dbReference type="PROSITE" id="PS50893"/>
    </source>
</evidence>
<evidence type="ECO:0000256" key="8">
    <source>
        <dbReference type="ARBA" id="ARBA00022967"/>
    </source>
</evidence>
<keyword evidence="12" id="KW-1185">Reference proteome</keyword>
<dbReference type="PROSITE" id="PS50893">
    <property type="entry name" value="ABC_TRANSPORTER_2"/>
    <property type="match status" value="2"/>
</dbReference>
<comment type="caution">
    <text evidence="11">The sequence shown here is derived from an EMBL/GenBank/DDBJ whole genome shotgun (WGS) entry which is preliminary data.</text>
</comment>
<evidence type="ECO:0000313" key="11">
    <source>
        <dbReference type="EMBL" id="NDL67502.1"/>
    </source>
</evidence>
<evidence type="ECO:0000256" key="6">
    <source>
        <dbReference type="ARBA" id="ARBA00022741"/>
    </source>
</evidence>
<dbReference type="SUPFAM" id="SSF52540">
    <property type="entry name" value="P-loop containing nucleoside triphosphate hydrolases"/>
    <property type="match status" value="2"/>
</dbReference>
<dbReference type="Pfam" id="PF00005">
    <property type="entry name" value="ABC_tran"/>
    <property type="match status" value="2"/>
</dbReference>
<dbReference type="InterPro" id="IPR003593">
    <property type="entry name" value="AAA+_ATPase"/>
</dbReference>
<dbReference type="GO" id="GO:0005886">
    <property type="term" value="C:plasma membrane"/>
    <property type="evidence" value="ECO:0007669"/>
    <property type="project" value="UniProtKB-SubCell"/>
</dbReference>
<dbReference type="InterPro" id="IPR017871">
    <property type="entry name" value="ABC_transporter-like_CS"/>
</dbReference>
<dbReference type="NCBIfam" id="NF010069">
    <property type="entry name" value="PRK13549.1"/>
    <property type="match status" value="1"/>
</dbReference>
<dbReference type="PANTHER" id="PTHR43790:SF1">
    <property type="entry name" value="XYLOSE IMPORT ATP-BINDING PROTEIN XYLG"/>
    <property type="match status" value="1"/>
</dbReference>
<dbReference type="SMART" id="SM00382">
    <property type="entry name" value="AAA"/>
    <property type="match status" value="2"/>
</dbReference>
<proteinExistence type="predicted"/>
<keyword evidence="4" id="KW-0762">Sugar transport</keyword>
<feature type="domain" description="ABC transporter" evidence="10">
    <location>
        <begin position="270"/>
        <end position="515"/>
    </location>
</feature>
<dbReference type="EMBL" id="JAAEEH010000015">
    <property type="protein sequence ID" value="NDL67502.1"/>
    <property type="molecule type" value="Genomic_DNA"/>
</dbReference>
<evidence type="ECO:0000256" key="7">
    <source>
        <dbReference type="ARBA" id="ARBA00022840"/>
    </source>
</evidence>
<dbReference type="CDD" id="cd03216">
    <property type="entry name" value="ABC_Carb_Monos_I"/>
    <property type="match status" value="1"/>
</dbReference>
<evidence type="ECO:0000256" key="3">
    <source>
        <dbReference type="ARBA" id="ARBA00022475"/>
    </source>
</evidence>
<dbReference type="RefSeq" id="WP_162370229.1">
    <property type="nucleotide sequence ID" value="NZ_JAAEEH010000015.1"/>
</dbReference>
<evidence type="ECO:0000256" key="4">
    <source>
        <dbReference type="ARBA" id="ARBA00022597"/>
    </source>
</evidence>
<protein>
    <submittedName>
        <fullName evidence="11">Xylose ABC transporter ATP-binding protein</fullName>
    </submittedName>
</protein>